<dbReference type="Pfam" id="PF14116">
    <property type="entry name" value="YyzF"/>
    <property type="match status" value="1"/>
</dbReference>
<dbReference type="InterPro" id="IPR025626">
    <property type="entry name" value="YyzF"/>
</dbReference>
<dbReference type="AlphaFoldDB" id="A0A433H849"/>
<proteinExistence type="predicted"/>
<comment type="caution">
    <text evidence="1">The sequence shown here is derived from an EMBL/GenBank/DDBJ whole genome shotgun (WGS) entry which is preliminary data.</text>
</comment>
<protein>
    <submittedName>
        <fullName evidence="1">CxxH/CxxC protein</fullName>
    </submittedName>
</protein>
<dbReference type="RefSeq" id="WP_126867236.1">
    <property type="nucleotide sequence ID" value="NZ_JAUSTX010000025.1"/>
</dbReference>
<dbReference type="NCBIfam" id="TIGR04129">
    <property type="entry name" value="CxxH_BA5709"/>
    <property type="match status" value="1"/>
</dbReference>
<name>A0A433H849_9BACI</name>
<sequence length="52" mass="6014">MIYCCQEHVELVLDVVVDEYETYPILNEIPKEKQLSTGCEYCLNPAIYMVGN</sequence>
<gene>
    <name evidence="1" type="ORF">ELQ35_21535</name>
</gene>
<organism evidence="1 2">
    <name type="scientific">Peribacillus cavernae</name>
    <dbReference type="NCBI Taxonomy" id="1674310"/>
    <lineage>
        <taxon>Bacteria</taxon>
        <taxon>Bacillati</taxon>
        <taxon>Bacillota</taxon>
        <taxon>Bacilli</taxon>
        <taxon>Bacillales</taxon>
        <taxon>Bacillaceae</taxon>
        <taxon>Peribacillus</taxon>
    </lineage>
</organism>
<dbReference type="Proteomes" id="UP000267430">
    <property type="component" value="Unassembled WGS sequence"/>
</dbReference>
<evidence type="ECO:0000313" key="1">
    <source>
        <dbReference type="EMBL" id="RUQ24504.1"/>
    </source>
</evidence>
<accession>A0A433H849</accession>
<evidence type="ECO:0000313" key="2">
    <source>
        <dbReference type="Proteomes" id="UP000267430"/>
    </source>
</evidence>
<dbReference type="EMBL" id="RYZZ01000049">
    <property type="protein sequence ID" value="RUQ24504.1"/>
    <property type="molecule type" value="Genomic_DNA"/>
</dbReference>
<reference evidence="1 2" key="1">
    <citation type="submission" date="2018-12" db="EMBL/GenBank/DDBJ databases">
        <title>Bacillus chawlae sp. nov., Bacillus glennii sp. nov., and Bacillus saganii sp. nov. Isolated from the Vehicle Assembly Building at Kennedy Space Center where the Viking Spacecraft were Assembled.</title>
        <authorList>
            <person name="Seuylemezian A."/>
            <person name="Vaishampayan P."/>
        </authorList>
    </citation>
    <scope>NUCLEOTIDE SEQUENCE [LARGE SCALE GENOMIC DNA]</scope>
    <source>
        <strain evidence="1 2">L5</strain>
    </source>
</reference>
<keyword evidence="2" id="KW-1185">Reference proteome</keyword>
<dbReference type="OrthoDB" id="1652387at2"/>